<proteinExistence type="predicted"/>
<dbReference type="Proteomes" id="UP001162029">
    <property type="component" value="Unassembled WGS sequence"/>
</dbReference>
<name>A0AAV0TBE9_9STRA</name>
<evidence type="ECO:0000313" key="1">
    <source>
        <dbReference type="EMBL" id="CAI5715908.1"/>
    </source>
</evidence>
<accession>A0AAV0TBE9</accession>
<reference evidence="1" key="1">
    <citation type="submission" date="2022-12" db="EMBL/GenBank/DDBJ databases">
        <authorList>
            <person name="Webb A."/>
        </authorList>
    </citation>
    <scope>NUCLEOTIDE SEQUENCE</scope>
    <source>
        <strain evidence="1">Pd1</strain>
    </source>
</reference>
<sequence>MAGIQAASRFLLHHQQFLVGRHPSVIRNFFSSSNDETPKRLEKGYKLATGLWRRYTSRLQELKEYQDKKVFVDSLSTFAQLWRFMQLQLPEKTHTNLFDFVSGASMASEATLRAINSKAYAEFLVGKDNSSSEVADKLKEYMIPACYNQTALQVKKNYLHRNCYVECEEMQIEKTQLAHATYHRLTKQEYQDWVNFKKPQKGAISPKASVEFLRLSVDVAAVEDLKIVHLVEKTRYIQYQNVYRVVFGSIVTDPDTVDWRIENMRIIEQKAISRSHRMNDEKDE</sequence>
<keyword evidence="2" id="KW-1185">Reference proteome</keyword>
<dbReference type="AlphaFoldDB" id="A0AAV0TBE9"/>
<organism evidence="1 2">
    <name type="scientific">Peronospora destructor</name>
    <dbReference type="NCBI Taxonomy" id="86335"/>
    <lineage>
        <taxon>Eukaryota</taxon>
        <taxon>Sar</taxon>
        <taxon>Stramenopiles</taxon>
        <taxon>Oomycota</taxon>
        <taxon>Peronosporomycetes</taxon>
        <taxon>Peronosporales</taxon>
        <taxon>Peronosporaceae</taxon>
        <taxon>Peronospora</taxon>
    </lineage>
</organism>
<gene>
    <name evidence="1" type="ORF">PDE001_LOCUS1410</name>
</gene>
<evidence type="ECO:0008006" key="3">
    <source>
        <dbReference type="Google" id="ProtNLM"/>
    </source>
</evidence>
<evidence type="ECO:0000313" key="2">
    <source>
        <dbReference type="Proteomes" id="UP001162029"/>
    </source>
</evidence>
<dbReference type="EMBL" id="CANTFM010000236">
    <property type="protein sequence ID" value="CAI5715908.1"/>
    <property type="molecule type" value="Genomic_DNA"/>
</dbReference>
<protein>
    <recommendedName>
        <fullName evidence="3">Tim44-like domain-containing protein</fullName>
    </recommendedName>
</protein>
<comment type="caution">
    <text evidence="1">The sequence shown here is derived from an EMBL/GenBank/DDBJ whole genome shotgun (WGS) entry which is preliminary data.</text>
</comment>